<sequence>MASDSFFLYLDIAVTAPHLKSWKLKRYPSLYTGVSFDHFDRYVDTLNEGVTLYDTVGIIDQNIDNNSHIEFDEENGNADTDNSSPPPDKRGQTLK</sequence>
<organism evidence="2 3">
    <name type="scientific">Rhynchophorus ferrugineus</name>
    <name type="common">Red palm weevil</name>
    <name type="synonym">Curculio ferrugineus</name>
    <dbReference type="NCBI Taxonomy" id="354439"/>
    <lineage>
        <taxon>Eukaryota</taxon>
        <taxon>Metazoa</taxon>
        <taxon>Ecdysozoa</taxon>
        <taxon>Arthropoda</taxon>
        <taxon>Hexapoda</taxon>
        <taxon>Insecta</taxon>
        <taxon>Pterygota</taxon>
        <taxon>Neoptera</taxon>
        <taxon>Endopterygota</taxon>
        <taxon>Coleoptera</taxon>
        <taxon>Polyphaga</taxon>
        <taxon>Cucujiformia</taxon>
        <taxon>Curculionidae</taxon>
        <taxon>Dryophthorinae</taxon>
        <taxon>Rhynchophorus</taxon>
    </lineage>
</organism>
<evidence type="ECO:0000256" key="1">
    <source>
        <dbReference type="SAM" id="MobiDB-lite"/>
    </source>
</evidence>
<evidence type="ECO:0000313" key="2">
    <source>
        <dbReference type="EMBL" id="KAF7275038.1"/>
    </source>
</evidence>
<dbReference type="AlphaFoldDB" id="A0A834M8X3"/>
<name>A0A834M8X3_RHYFE</name>
<dbReference type="OrthoDB" id="6762471at2759"/>
<proteinExistence type="predicted"/>
<gene>
    <name evidence="2" type="ORF">GWI33_012246</name>
</gene>
<feature type="region of interest" description="Disordered" evidence="1">
    <location>
        <begin position="67"/>
        <end position="95"/>
    </location>
</feature>
<accession>A0A834M8X3</accession>
<reference evidence="2" key="1">
    <citation type="submission" date="2020-08" db="EMBL/GenBank/DDBJ databases">
        <title>Genome sequencing and assembly of the red palm weevil Rhynchophorus ferrugineus.</title>
        <authorList>
            <person name="Dias G.B."/>
            <person name="Bergman C.M."/>
            <person name="Manee M."/>
        </authorList>
    </citation>
    <scope>NUCLEOTIDE SEQUENCE</scope>
    <source>
        <strain evidence="2">AA-2017</strain>
        <tissue evidence="2">Whole larva</tissue>
    </source>
</reference>
<comment type="caution">
    <text evidence="2">The sequence shown here is derived from an EMBL/GenBank/DDBJ whole genome shotgun (WGS) entry which is preliminary data.</text>
</comment>
<dbReference type="Proteomes" id="UP000625711">
    <property type="component" value="Unassembled WGS sequence"/>
</dbReference>
<keyword evidence="3" id="KW-1185">Reference proteome</keyword>
<protein>
    <submittedName>
        <fullName evidence="2">Uncharacterized protein</fullName>
    </submittedName>
</protein>
<evidence type="ECO:0000313" key="3">
    <source>
        <dbReference type="Proteomes" id="UP000625711"/>
    </source>
</evidence>
<dbReference type="EMBL" id="JAACXV010011525">
    <property type="protein sequence ID" value="KAF7275038.1"/>
    <property type="molecule type" value="Genomic_DNA"/>
</dbReference>